<feature type="compositionally biased region" description="Low complexity" evidence="1">
    <location>
        <begin position="278"/>
        <end position="301"/>
    </location>
</feature>
<evidence type="ECO:0000256" key="1">
    <source>
        <dbReference type="SAM" id="MobiDB-lite"/>
    </source>
</evidence>
<keyword evidence="3" id="KW-1185">Reference proteome</keyword>
<feature type="region of interest" description="Disordered" evidence="1">
    <location>
        <begin position="346"/>
        <end position="423"/>
    </location>
</feature>
<dbReference type="EMBL" id="KN833691">
    <property type="protein sequence ID" value="KIK28882.1"/>
    <property type="molecule type" value="Genomic_DNA"/>
</dbReference>
<dbReference type="AlphaFoldDB" id="A0A0D0A382"/>
<reference evidence="2 3" key="1">
    <citation type="submission" date="2014-04" db="EMBL/GenBank/DDBJ databases">
        <authorList>
            <consortium name="DOE Joint Genome Institute"/>
            <person name="Kuo A."/>
            <person name="Kohler A."/>
            <person name="Costa M.D."/>
            <person name="Nagy L.G."/>
            <person name="Floudas D."/>
            <person name="Copeland A."/>
            <person name="Barry K.W."/>
            <person name="Cichocki N."/>
            <person name="Veneault-Fourrey C."/>
            <person name="LaButti K."/>
            <person name="Lindquist E.A."/>
            <person name="Lipzen A."/>
            <person name="Lundell T."/>
            <person name="Morin E."/>
            <person name="Murat C."/>
            <person name="Sun H."/>
            <person name="Tunlid A."/>
            <person name="Henrissat B."/>
            <person name="Grigoriev I.V."/>
            <person name="Hibbett D.S."/>
            <person name="Martin F."/>
            <person name="Nordberg H.P."/>
            <person name="Cantor M.N."/>
            <person name="Hua S.X."/>
        </authorList>
    </citation>
    <scope>NUCLEOTIDE SEQUENCE [LARGE SCALE GENOMIC DNA]</scope>
    <source>
        <strain evidence="2 3">441</strain>
    </source>
</reference>
<feature type="compositionally biased region" description="Low complexity" evidence="1">
    <location>
        <begin position="250"/>
        <end position="263"/>
    </location>
</feature>
<feature type="compositionally biased region" description="Polar residues" evidence="1">
    <location>
        <begin position="404"/>
        <end position="423"/>
    </location>
</feature>
<organism evidence="2 3">
    <name type="scientific">Pisolithus microcarpus 441</name>
    <dbReference type="NCBI Taxonomy" id="765257"/>
    <lineage>
        <taxon>Eukaryota</taxon>
        <taxon>Fungi</taxon>
        <taxon>Dikarya</taxon>
        <taxon>Basidiomycota</taxon>
        <taxon>Agaricomycotina</taxon>
        <taxon>Agaricomycetes</taxon>
        <taxon>Agaricomycetidae</taxon>
        <taxon>Boletales</taxon>
        <taxon>Sclerodermatineae</taxon>
        <taxon>Pisolithaceae</taxon>
        <taxon>Pisolithus</taxon>
    </lineage>
</organism>
<dbReference type="OrthoDB" id="3244370at2759"/>
<feature type="region of interest" description="Disordered" evidence="1">
    <location>
        <begin position="230"/>
        <end position="315"/>
    </location>
</feature>
<feature type="region of interest" description="Disordered" evidence="1">
    <location>
        <begin position="551"/>
        <end position="570"/>
    </location>
</feature>
<gene>
    <name evidence="2" type="ORF">PISMIDRAFT_556895</name>
</gene>
<reference evidence="3" key="2">
    <citation type="submission" date="2015-01" db="EMBL/GenBank/DDBJ databases">
        <title>Evolutionary Origins and Diversification of the Mycorrhizal Mutualists.</title>
        <authorList>
            <consortium name="DOE Joint Genome Institute"/>
            <consortium name="Mycorrhizal Genomics Consortium"/>
            <person name="Kohler A."/>
            <person name="Kuo A."/>
            <person name="Nagy L.G."/>
            <person name="Floudas D."/>
            <person name="Copeland A."/>
            <person name="Barry K.W."/>
            <person name="Cichocki N."/>
            <person name="Veneault-Fourrey C."/>
            <person name="LaButti K."/>
            <person name="Lindquist E.A."/>
            <person name="Lipzen A."/>
            <person name="Lundell T."/>
            <person name="Morin E."/>
            <person name="Murat C."/>
            <person name="Riley R."/>
            <person name="Ohm R."/>
            <person name="Sun H."/>
            <person name="Tunlid A."/>
            <person name="Henrissat B."/>
            <person name="Grigoriev I.V."/>
            <person name="Hibbett D.S."/>
            <person name="Martin F."/>
        </authorList>
    </citation>
    <scope>NUCLEOTIDE SEQUENCE [LARGE SCALE GENOMIC DNA]</scope>
    <source>
        <strain evidence="3">441</strain>
    </source>
</reference>
<accession>A0A0D0A382</accession>
<evidence type="ECO:0000313" key="2">
    <source>
        <dbReference type="EMBL" id="KIK28882.1"/>
    </source>
</evidence>
<feature type="compositionally biased region" description="Low complexity" evidence="1">
    <location>
        <begin position="559"/>
        <end position="570"/>
    </location>
</feature>
<dbReference type="Proteomes" id="UP000054018">
    <property type="component" value="Unassembled WGS sequence"/>
</dbReference>
<feature type="region of interest" description="Disordered" evidence="1">
    <location>
        <begin position="524"/>
        <end position="543"/>
    </location>
</feature>
<dbReference type="HOGENOM" id="CLU_021425_0_0_1"/>
<protein>
    <submittedName>
        <fullName evidence="2">Unplaced genomic scaffold scaffold_7, whole genome shotgun sequence</fullName>
    </submittedName>
</protein>
<name>A0A0D0A382_9AGAM</name>
<dbReference type="STRING" id="765257.A0A0D0A382"/>
<proteinExistence type="predicted"/>
<evidence type="ECO:0000313" key="3">
    <source>
        <dbReference type="Proteomes" id="UP000054018"/>
    </source>
</evidence>
<sequence length="689" mass="75732">MDFPTGAGATGGPISPEGWKRAVYRSAPPRFYVELLPPEKQGGSHSYGLRVYPIRDDGASISTRNSGSLGYVIWRKWEDCLFFQETLEIAYSRMARDKRNRLAAGKGIKKNGIYIHGDQAASFESLPPGPDPHSVAQDIHQHIPKLTKKATLFRASQATIQQRQSEFKAMITAFFDEDVPALIRELRETRTFTDFFGFWRRDYDLAKRQGDLETMTSGSVSVYFSASSPSLSDILRSPSKKASPQKSLRRSSIVSDSSSSGSSVNGPALRRAVAQAQSSESIPWSSTSSNNSPTSPSLPSTPISPPRQLSLASRRTVVATQEVPVRFGHVPEAAIPERAERATSLLESLPEGRELPPGYVGKSGERSTPSRRRAGSTSGAHRNARIYGSLPRGVESLSEFGEHQSGSQSPTNGYPRNSWQTTHSALTSRATTYLEELGVDYTLPTPNPEGKHHPRVSMCSVASSVMPGTAVDAVMPRPSRYPSVDRRKMVSFPGGDFILADDEPWVEYDDPEQGDDLLDAYFYDSVPPQSPSPSTTLDTPRGDAFQLSQSVPYRRSGRRSSVAHSVSSHSTASSHEGTILTIKAVHEESIIMLRVPRTLLFTDLRQKIYDKFVQQEQSPISESFAIAVLVQSTAERGTAGAPQYQRPDSLSLADNKKAALHFVASQEEWDQAVMRYGTKLFLRIIGSKE</sequence>